<proteinExistence type="predicted"/>
<keyword evidence="6 7" id="KW-0472">Membrane</keyword>
<evidence type="ECO:0000256" key="3">
    <source>
        <dbReference type="ARBA" id="ARBA00022679"/>
    </source>
</evidence>
<feature type="transmembrane region" description="Helical" evidence="7">
    <location>
        <begin position="596"/>
        <end position="613"/>
    </location>
</feature>
<feature type="transmembrane region" description="Helical" evidence="7">
    <location>
        <begin position="560"/>
        <end position="584"/>
    </location>
</feature>
<dbReference type="PANTHER" id="PTHR43867:SF2">
    <property type="entry name" value="CELLULOSE SYNTHASE CATALYTIC SUBUNIT A [UDP-FORMING]"/>
    <property type="match status" value="1"/>
</dbReference>
<keyword evidence="9" id="KW-1185">Reference proteome</keyword>
<dbReference type="SUPFAM" id="SSF53448">
    <property type="entry name" value="Nucleotide-diphospho-sugar transferases"/>
    <property type="match status" value="1"/>
</dbReference>
<evidence type="ECO:0000256" key="2">
    <source>
        <dbReference type="ARBA" id="ARBA00022676"/>
    </source>
</evidence>
<evidence type="ECO:0000313" key="8">
    <source>
        <dbReference type="EMBL" id="BDZ44824.1"/>
    </source>
</evidence>
<dbReference type="Proteomes" id="UP001321498">
    <property type="component" value="Chromosome"/>
</dbReference>
<organism evidence="8 9">
    <name type="scientific">Naasia aerilata</name>
    <dbReference type="NCBI Taxonomy" id="1162966"/>
    <lineage>
        <taxon>Bacteria</taxon>
        <taxon>Bacillati</taxon>
        <taxon>Actinomycetota</taxon>
        <taxon>Actinomycetes</taxon>
        <taxon>Micrococcales</taxon>
        <taxon>Microbacteriaceae</taxon>
        <taxon>Naasia</taxon>
    </lineage>
</organism>
<dbReference type="Gene3D" id="3.90.550.10">
    <property type="entry name" value="Spore Coat Polysaccharide Biosynthesis Protein SpsA, Chain A"/>
    <property type="match status" value="2"/>
</dbReference>
<dbReference type="Pfam" id="PF03552">
    <property type="entry name" value="Cellulose_synt"/>
    <property type="match status" value="1"/>
</dbReference>
<evidence type="ECO:0000256" key="1">
    <source>
        <dbReference type="ARBA" id="ARBA00004127"/>
    </source>
</evidence>
<evidence type="ECO:0000313" key="9">
    <source>
        <dbReference type="Proteomes" id="UP001321498"/>
    </source>
</evidence>
<keyword evidence="4 7" id="KW-0812">Transmembrane</keyword>
<evidence type="ECO:0000256" key="7">
    <source>
        <dbReference type="SAM" id="Phobius"/>
    </source>
</evidence>
<accession>A0ABN6XIV2</accession>
<comment type="subcellular location">
    <subcellularLocation>
        <location evidence="1">Endomembrane system</location>
        <topology evidence="1">Multi-pass membrane protein</topology>
    </subcellularLocation>
</comment>
<keyword evidence="3" id="KW-0808">Transferase</keyword>
<dbReference type="InterPro" id="IPR005150">
    <property type="entry name" value="Cellulose_synth"/>
</dbReference>
<dbReference type="EMBL" id="AP027731">
    <property type="protein sequence ID" value="BDZ44824.1"/>
    <property type="molecule type" value="Genomic_DNA"/>
</dbReference>
<name>A0ABN6XIV2_9MICO</name>
<protein>
    <submittedName>
        <fullName evidence="8">Cellulose synthase</fullName>
    </submittedName>
</protein>
<evidence type="ECO:0000256" key="4">
    <source>
        <dbReference type="ARBA" id="ARBA00022692"/>
    </source>
</evidence>
<sequence length="625" mass="68346">MNYLAWRWLFSLNWDAVWIAVPLVLAETYSVIDVGLFALTMWRARRRPEPPVAPEGLTVDVFVTTYNESLELVLATVEAAKRIDYPHRVWVLDDGNREELRIAAAETGVGYLTRGADWDGRPRHAKAGNLNNAMMATDGEFMLILDADQVPSPEILDRTLGYFFDPRVAFVQTPQTFGNVGRSDPLGSDAPLFYGPIQQGKDGWNAAFFCGSNAVLRREALMQLAIAGYVREVERSVDKALARAGGILRQAAHSDTGRDPVLSVALSSLEGAIEETHDALRRGDPIGLVTFELQQRVDEISRDVVAIQLHSLAVDMQALAGPAGDGLPAFDYSDAIDELSTGGASPLAALATVQSLVRSINVDLSDEALPLMPLATISVTEDMATAMRLHAAGWRSVYHHEELAVGLAPEDLGTMLKQRLRWAQGTMQVMFRENPLVQKGLSVAQRLMYFATMWSYLSGFAVLVYFAAPVVFLLFGILPVSAGAVEFLARFLPFFLVNQLFFLVTSRGIPTRRGRQYSLALFPVWLRATVTAAANVFFRVPLDFVVTPKTVQRTAHPWRLVGPQILVAAVLVLASGIGLARILLGIGEPVGTAVNLVWVGVDLAALGVLYRGLRYRGFVPTKGAS</sequence>
<feature type="transmembrane region" description="Helical" evidence="7">
    <location>
        <begin position="517"/>
        <end position="540"/>
    </location>
</feature>
<evidence type="ECO:0000256" key="6">
    <source>
        <dbReference type="ARBA" id="ARBA00023136"/>
    </source>
</evidence>
<dbReference type="PANTHER" id="PTHR43867">
    <property type="entry name" value="CELLULOSE SYNTHASE CATALYTIC SUBUNIT A [UDP-FORMING]"/>
    <property type="match status" value="1"/>
</dbReference>
<keyword evidence="2" id="KW-0328">Glycosyltransferase</keyword>
<dbReference type="InterPro" id="IPR050321">
    <property type="entry name" value="Glycosyltr_2/OpgH_subfam"/>
</dbReference>
<dbReference type="InterPro" id="IPR029044">
    <property type="entry name" value="Nucleotide-diphossugar_trans"/>
</dbReference>
<dbReference type="CDD" id="cd06421">
    <property type="entry name" value="CESA_CelA_like"/>
    <property type="match status" value="1"/>
</dbReference>
<feature type="transmembrane region" description="Helical" evidence="7">
    <location>
        <begin position="456"/>
        <end position="481"/>
    </location>
</feature>
<keyword evidence="5 7" id="KW-1133">Transmembrane helix</keyword>
<feature type="transmembrane region" description="Helical" evidence="7">
    <location>
        <begin position="16"/>
        <end position="39"/>
    </location>
</feature>
<gene>
    <name evidence="8" type="ORF">GCM10025866_07330</name>
</gene>
<reference evidence="9" key="1">
    <citation type="journal article" date="2019" name="Int. J. Syst. Evol. Microbiol.">
        <title>The Global Catalogue of Microorganisms (GCM) 10K type strain sequencing project: providing services to taxonomists for standard genome sequencing and annotation.</title>
        <authorList>
            <consortium name="The Broad Institute Genomics Platform"/>
            <consortium name="The Broad Institute Genome Sequencing Center for Infectious Disease"/>
            <person name="Wu L."/>
            <person name="Ma J."/>
        </authorList>
    </citation>
    <scope>NUCLEOTIDE SEQUENCE [LARGE SCALE GENOMIC DNA]</scope>
    <source>
        <strain evidence="9">NBRC 108725</strain>
    </source>
</reference>
<evidence type="ECO:0000256" key="5">
    <source>
        <dbReference type="ARBA" id="ARBA00022989"/>
    </source>
</evidence>
<feature type="transmembrane region" description="Helical" evidence="7">
    <location>
        <begin position="487"/>
        <end position="505"/>
    </location>
</feature>